<name>A0A6A5A3A8_9STRA</name>
<dbReference type="InterPro" id="IPR036397">
    <property type="entry name" value="RNaseH_sf"/>
</dbReference>
<dbReference type="GO" id="GO:0003676">
    <property type="term" value="F:nucleic acid binding"/>
    <property type="evidence" value="ECO:0007669"/>
    <property type="project" value="InterPro"/>
</dbReference>
<accession>A0A6A5A3A8</accession>
<feature type="non-terminal residue" evidence="1">
    <location>
        <position position="1"/>
    </location>
</feature>
<gene>
    <name evidence="1" type="ORF">As57867_002025</name>
</gene>
<dbReference type="PANTHER" id="PTHR47169">
    <property type="entry name" value="OS01G0541250 PROTEIN"/>
    <property type="match status" value="1"/>
</dbReference>
<proteinExistence type="predicted"/>
<dbReference type="EMBL" id="VJMH01000203">
    <property type="protein sequence ID" value="KAF0717896.1"/>
    <property type="molecule type" value="Genomic_DNA"/>
</dbReference>
<dbReference type="OrthoDB" id="168403at2759"/>
<comment type="caution">
    <text evidence="1">The sequence shown here is derived from an EMBL/GenBank/DDBJ whole genome shotgun (WGS) entry which is preliminary data.</text>
</comment>
<evidence type="ECO:0000313" key="1">
    <source>
        <dbReference type="EMBL" id="KAF0717896.1"/>
    </source>
</evidence>
<dbReference type="PANTHER" id="PTHR47169:SF2">
    <property type="entry name" value="OS01G0541250 PROTEIN"/>
    <property type="match status" value="1"/>
</dbReference>
<reference evidence="1" key="1">
    <citation type="submission" date="2019-06" db="EMBL/GenBank/DDBJ databases">
        <title>Genomics analysis of Aphanomyces spp. identifies a new class of oomycete effector associated with host adaptation.</title>
        <authorList>
            <person name="Gaulin E."/>
        </authorList>
    </citation>
    <scope>NUCLEOTIDE SEQUENCE</scope>
    <source>
        <strain evidence="1">CBS 578.67</strain>
    </source>
</reference>
<dbReference type="Gene3D" id="3.30.420.10">
    <property type="entry name" value="Ribonuclease H-like superfamily/Ribonuclease H"/>
    <property type="match status" value="1"/>
</dbReference>
<dbReference type="AlphaFoldDB" id="A0A6A5A3A8"/>
<organism evidence="1">
    <name type="scientific">Aphanomyces stellatus</name>
    <dbReference type="NCBI Taxonomy" id="120398"/>
    <lineage>
        <taxon>Eukaryota</taxon>
        <taxon>Sar</taxon>
        <taxon>Stramenopiles</taxon>
        <taxon>Oomycota</taxon>
        <taxon>Saprolegniomycetes</taxon>
        <taxon>Saprolegniales</taxon>
        <taxon>Verrucalvaceae</taxon>
        <taxon>Aphanomyces</taxon>
    </lineage>
</organism>
<protein>
    <submittedName>
        <fullName evidence="1">Uncharacterized protein</fullName>
    </submittedName>
</protein>
<sequence>GQLPSKSIGHTLHEYTVVSQKHFSENCFALTVRELTTSRCLVGRQNWPMAFPRDGPCSSANREAGTPETKVMNVTKDVYRSYQGTAHDRCSVAKPGRHYRFATRQRQGPLPAKWVVIYLGAQPPNSPDMNVLDLGFFAGLQSLQYRESARSIDELIANVAKAFNDYPLESLDRTFLTLQSCLLAALQVAGDNTYAIPHMSKEKMARRGLLPRNVVCPVAVHDAGRALLSSVDALELERSLAKEIADLQVMNELSYALDWTMPIKKISQLP</sequence>